<evidence type="ECO:0008006" key="4">
    <source>
        <dbReference type="Google" id="ProtNLM"/>
    </source>
</evidence>
<keyword evidence="3" id="KW-1185">Reference proteome</keyword>
<accession>A0A3N0CS23</accession>
<proteinExistence type="predicted"/>
<dbReference type="EMBL" id="RJSE01000001">
    <property type="protein sequence ID" value="RNL66200.1"/>
    <property type="molecule type" value="Genomic_DNA"/>
</dbReference>
<dbReference type="InterPro" id="IPR027417">
    <property type="entry name" value="P-loop_NTPase"/>
</dbReference>
<dbReference type="RefSeq" id="WP_123225645.1">
    <property type="nucleotide sequence ID" value="NZ_RJSE01000001.1"/>
</dbReference>
<gene>
    <name evidence="2" type="ORF">EFK50_00815</name>
</gene>
<dbReference type="OrthoDB" id="5144031at2"/>
<feature type="coiled-coil region" evidence="1">
    <location>
        <begin position="329"/>
        <end position="356"/>
    </location>
</feature>
<evidence type="ECO:0000313" key="3">
    <source>
        <dbReference type="Proteomes" id="UP000267128"/>
    </source>
</evidence>
<dbReference type="SUPFAM" id="SSF52540">
    <property type="entry name" value="P-loop containing nucleoside triphosphate hydrolases"/>
    <property type="match status" value="1"/>
</dbReference>
<dbReference type="Gene3D" id="3.40.50.300">
    <property type="entry name" value="P-loop containing nucleotide triphosphate hydrolases"/>
    <property type="match status" value="1"/>
</dbReference>
<evidence type="ECO:0000313" key="2">
    <source>
        <dbReference type="EMBL" id="RNL66200.1"/>
    </source>
</evidence>
<name>A0A3N0CS23_9ACTN</name>
<comment type="caution">
    <text evidence="2">The sequence shown here is derived from an EMBL/GenBank/DDBJ whole genome shotgun (WGS) entry which is preliminary data.</text>
</comment>
<dbReference type="AlphaFoldDB" id="A0A3N0CS23"/>
<sequence>MAAKVFLHLGLPKTATTYLQTLMWADRDLMRSQGVLLPGRERRDHLWSSRIVREDPNLAGYDERRRTAWDRLRAEIAAWDGNAVISHEFFAGASAEQAVAMIDALAPAEVHLVVTAREPVGLFASSWQESLKNRETATMAEYATAPVSESSQAIWNWRTLDVRLVLERWAPALPPAQVHVLPLPGAESPRSLIWERFAALIGLDPAAFDLSASFPNESMGVVEAETLRRINLHLQDDDFDKPFDKGVYIRTFLADQRLVPRGGDRFWPDPDAIADCRARGEAAVAHIREAGYDVVGDLESLRVPAELPERRTVGTVTEAEVAATATALAGRMLHDVRDLTKERNRLQRQLAKAQAEPPLRAALVHRWPWLGRVLSRSDTPSP</sequence>
<protein>
    <recommendedName>
        <fullName evidence="4">Sulfotransferase family protein</fullName>
    </recommendedName>
</protein>
<evidence type="ECO:0000256" key="1">
    <source>
        <dbReference type="SAM" id="Coils"/>
    </source>
</evidence>
<dbReference type="Proteomes" id="UP000267128">
    <property type="component" value="Unassembled WGS sequence"/>
</dbReference>
<keyword evidence="1" id="KW-0175">Coiled coil</keyword>
<organism evidence="2 3">
    <name type="scientific">Nocardioides marmoriginsengisoli</name>
    <dbReference type="NCBI Taxonomy" id="661483"/>
    <lineage>
        <taxon>Bacteria</taxon>
        <taxon>Bacillati</taxon>
        <taxon>Actinomycetota</taxon>
        <taxon>Actinomycetes</taxon>
        <taxon>Propionibacteriales</taxon>
        <taxon>Nocardioidaceae</taxon>
        <taxon>Nocardioides</taxon>
    </lineage>
</organism>
<reference evidence="2 3" key="1">
    <citation type="submission" date="2018-11" db="EMBL/GenBank/DDBJ databases">
        <authorList>
            <person name="Li F."/>
        </authorList>
    </citation>
    <scope>NUCLEOTIDE SEQUENCE [LARGE SCALE GENOMIC DNA]</scope>
    <source>
        <strain evidence="2 3">Gsoil 097</strain>
    </source>
</reference>